<dbReference type="OMA" id="WRTACEY"/>
<evidence type="ECO:0000313" key="1">
    <source>
        <dbReference type="EMBL" id="EPQ59806.1"/>
    </source>
</evidence>
<organism evidence="1 2">
    <name type="scientific">Gloeophyllum trabeum (strain ATCC 11539 / FP-39264 / Madison 617)</name>
    <name type="common">Brown rot fungus</name>
    <dbReference type="NCBI Taxonomy" id="670483"/>
    <lineage>
        <taxon>Eukaryota</taxon>
        <taxon>Fungi</taxon>
        <taxon>Dikarya</taxon>
        <taxon>Basidiomycota</taxon>
        <taxon>Agaricomycotina</taxon>
        <taxon>Agaricomycetes</taxon>
        <taxon>Gloeophyllales</taxon>
        <taxon>Gloeophyllaceae</taxon>
        <taxon>Gloeophyllum</taxon>
    </lineage>
</organism>
<proteinExistence type="predicted"/>
<evidence type="ECO:0000313" key="2">
    <source>
        <dbReference type="Proteomes" id="UP000030669"/>
    </source>
</evidence>
<keyword evidence="2" id="KW-1185">Reference proteome</keyword>
<dbReference type="RefSeq" id="XP_007862694.1">
    <property type="nucleotide sequence ID" value="XM_007864503.1"/>
</dbReference>
<dbReference type="KEGG" id="gtr:GLOTRDRAFT_91284"/>
<dbReference type="eggNOG" id="ENOG502SRS6">
    <property type="taxonomic scope" value="Eukaryota"/>
</dbReference>
<reference evidence="1 2" key="1">
    <citation type="journal article" date="2012" name="Science">
        <title>The Paleozoic origin of enzymatic lignin decomposition reconstructed from 31 fungal genomes.</title>
        <authorList>
            <person name="Floudas D."/>
            <person name="Binder M."/>
            <person name="Riley R."/>
            <person name="Barry K."/>
            <person name="Blanchette R.A."/>
            <person name="Henrissat B."/>
            <person name="Martinez A.T."/>
            <person name="Otillar R."/>
            <person name="Spatafora J.W."/>
            <person name="Yadav J.S."/>
            <person name="Aerts A."/>
            <person name="Benoit I."/>
            <person name="Boyd A."/>
            <person name="Carlson A."/>
            <person name="Copeland A."/>
            <person name="Coutinho P.M."/>
            <person name="de Vries R.P."/>
            <person name="Ferreira P."/>
            <person name="Findley K."/>
            <person name="Foster B."/>
            <person name="Gaskell J."/>
            <person name="Glotzer D."/>
            <person name="Gorecki P."/>
            <person name="Heitman J."/>
            <person name="Hesse C."/>
            <person name="Hori C."/>
            <person name="Igarashi K."/>
            <person name="Jurgens J.A."/>
            <person name="Kallen N."/>
            <person name="Kersten P."/>
            <person name="Kohler A."/>
            <person name="Kuees U."/>
            <person name="Kumar T.K.A."/>
            <person name="Kuo A."/>
            <person name="LaButti K."/>
            <person name="Larrondo L.F."/>
            <person name="Lindquist E."/>
            <person name="Ling A."/>
            <person name="Lombard V."/>
            <person name="Lucas S."/>
            <person name="Lundell T."/>
            <person name="Martin R."/>
            <person name="McLaughlin D.J."/>
            <person name="Morgenstern I."/>
            <person name="Morin E."/>
            <person name="Murat C."/>
            <person name="Nagy L.G."/>
            <person name="Nolan M."/>
            <person name="Ohm R.A."/>
            <person name="Patyshakuliyeva A."/>
            <person name="Rokas A."/>
            <person name="Ruiz-Duenas F.J."/>
            <person name="Sabat G."/>
            <person name="Salamov A."/>
            <person name="Samejima M."/>
            <person name="Schmutz J."/>
            <person name="Slot J.C."/>
            <person name="St John F."/>
            <person name="Stenlid J."/>
            <person name="Sun H."/>
            <person name="Sun S."/>
            <person name="Syed K."/>
            <person name="Tsang A."/>
            <person name="Wiebenga A."/>
            <person name="Young D."/>
            <person name="Pisabarro A."/>
            <person name="Eastwood D.C."/>
            <person name="Martin F."/>
            <person name="Cullen D."/>
            <person name="Grigoriev I.V."/>
            <person name="Hibbett D.S."/>
        </authorList>
    </citation>
    <scope>NUCLEOTIDE SEQUENCE [LARGE SCALE GENOMIC DNA]</scope>
    <source>
        <strain evidence="1 2">ATCC 11539</strain>
    </source>
</reference>
<accession>S7QJF9</accession>
<dbReference type="EMBL" id="KB469297">
    <property type="protein sequence ID" value="EPQ59806.1"/>
    <property type="molecule type" value="Genomic_DNA"/>
</dbReference>
<gene>
    <name evidence="1" type="ORF">GLOTRDRAFT_91284</name>
</gene>
<protein>
    <submittedName>
        <fullName evidence="1">Uncharacterized protein</fullName>
    </submittedName>
</protein>
<dbReference type="AlphaFoldDB" id="S7QJF9"/>
<name>S7QJF9_GLOTA</name>
<dbReference type="Proteomes" id="UP000030669">
    <property type="component" value="Unassembled WGS sequence"/>
</dbReference>
<dbReference type="OrthoDB" id="3255261at2759"/>
<sequence length="296" mass="33348">MTTDRNSRLFADLIRNASIWYGNLAPNRNVVRVGEYGTMNKETGIFQSEGNIYDDNFIDLDVSSHHPLKQCSPEDNLVVVSRGGRRMDANFNMQVEGLPEFANCTVKGRWIFDNRRGAVVVLHKPVEWIIEKKDNLHSKVAKALEGKLLVTSLMACPMYALLLTESASRGAEAAVGLSLNEVGGSVSGKWQEFATNGMWRTAGGNGKFTFHPLYTLEKVGKVHRFKNLFSKIRGPEELEDKADEEFELKSYPPPWNVLDDNGEEILDEDEGDNNEVNSLRWHSYLYLLSNSTQDDT</sequence>
<dbReference type="GeneID" id="19309303"/>
<dbReference type="HOGENOM" id="CLU_066679_1_0_1"/>